<dbReference type="Pfam" id="PF00067">
    <property type="entry name" value="p450"/>
    <property type="match status" value="1"/>
</dbReference>
<keyword evidence="11 14" id="KW-0503">Monooxygenase</keyword>
<comment type="caution">
    <text evidence="16">The sequence shown here is derived from an EMBL/GenBank/DDBJ whole genome shotgun (WGS) entry which is preliminary data.</text>
</comment>
<dbReference type="SUPFAM" id="SSF48264">
    <property type="entry name" value="Cytochrome P450"/>
    <property type="match status" value="1"/>
</dbReference>
<evidence type="ECO:0000256" key="8">
    <source>
        <dbReference type="ARBA" id="ARBA00022989"/>
    </source>
</evidence>
<feature type="binding site" description="axial binding residue" evidence="13">
    <location>
        <position position="534"/>
    </location>
    <ligand>
        <name>heme</name>
        <dbReference type="ChEBI" id="CHEBI:30413"/>
    </ligand>
    <ligandPart>
        <name>Fe</name>
        <dbReference type="ChEBI" id="CHEBI:18248"/>
    </ligandPart>
</feature>
<dbReference type="InterPro" id="IPR017972">
    <property type="entry name" value="Cyt_P450_CS"/>
</dbReference>
<dbReference type="PRINTS" id="PR00385">
    <property type="entry name" value="P450"/>
</dbReference>
<comment type="similarity">
    <text evidence="4 14">Belongs to the cytochrome P450 family.</text>
</comment>
<evidence type="ECO:0000256" key="10">
    <source>
        <dbReference type="ARBA" id="ARBA00023004"/>
    </source>
</evidence>
<dbReference type="AlphaFoldDB" id="A0A8H7CXX7"/>
<evidence type="ECO:0000256" key="7">
    <source>
        <dbReference type="ARBA" id="ARBA00022723"/>
    </source>
</evidence>
<comment type="cofactor">
    <cofactor evidence="1 13">
        <name>heme</name>
        <dbReference type="ChEBI" id="CHEBI:30413"/>
    </cofactor>
</comment>
<evidence type="ECO:0000256" key="3">
    <source>
        <dbReference type="ARBA" id="ARBA00004721"/>
    </source>
</evidence>
<keyword evidence="12 15" id="KW-0472">Membrane</keyword>
<evidence type="ECO:0000313" key="17">
    <source>
        <dbReference type="Proteomes" id="UP000623467"/>
    </source>
</evidence>
<gene>
    <name evidence="16" type="ORF">MSAN_01379000</name>
</gene>
<keyword evidence="5 13" id="KW-0349">Heme</keyword>
<evidence type="ECO:0000256" key="9">
    <source>
        <dbReference type="ARBA" id="ARBA00023002"/>
    </source>
</evidence>
<evidence type="ECO:0000256" key="1">
    <source>
        <dbReference type="ARBA" id="ARBA00001971"/>
    </source>
</evidence>
<keyword evidence="8 15" id="KW-1133">Transmembrane helix</keyword>
<evidence type="ECO:0000256" key="14">
    <source>
        <dbReference type="RuleBase" id="RU000461"/>
    </source>
</evidence>
<evidence type="ECO:0000256" key="4">
    <source>
        <dbReference type="ARBA" id="ARBA00010617"/>
    </source>
</evidence>
<keyword evidence="17" id="KW-1185">Reference proteome</keyword>
<keyword evidence="7 13" id="KW-0479">Metal-binding</keyword>
<comment type="pathway">
    <text evidence="3">Secondary metabolite biosynthesis; terpenoid biosynthesis.</text>
</comment>
<feature type="transmembrane region" description="Helical" evidence="15">
    <location>
        <begin position="287"/>
        <end position="305"/>
    </location>
</feature>
<dbReference type="PANTHER" id="PTHR24305">
    <property type="entry name" value="CYTOCHROME P450"/>
    <property type="match status" value="1"/>
</dbReference>
<dbReference type="InterPro" id="IPR036396">
    <property type="entry name" value="Cyt_P450_sf"/>
</dbReference>
<comment type="subcellular location">
    <subcellularLocation>
        <location evidence="2">Membrane</location>
    </subcellularLocation>
</comment>
<dbReference type="Gene3D" id="1.10.630.10">
    <property type="entry name" value="Cytochrome P450"/>
    <property type="match status" value="1"/>
</dbReference>
<keyword evidence="6 15" id="KW-0812">Transmembrane</keyword>
<dbReference type="PANTHER" id="PTHR24305:SF166">
    <property type="entry name" value="CYTOCHROME P450 12A4, MITOCHONDRIAL-RELATED"/>
    <property type="match status" value="1"/>
</dbReference>
<evidence type="ECO:0000256" key="13">
    <source>
        <dbReference type="PIRSR" id="PIRSR602401-1"/>
    </source>
</evidence>
<dbReference type="InterPro" id="IPR050121">
    <property type="entry name" value="Cytochrome_P450_monoxygenase"/>
</dbReference>
<protein>
    <submittedName>
        <fullName evidence="16">Cytochrome P450</fullName>
    </submittedName>
</protein>
<proteinExistence type="inferred from homology"/>
<evidence type="ECO:0000256" key="12">
    <source>
        <dbReference type="ARBA" id="ARBA00023136"/>
    </source>
</evidence>
<reference evidence="16" key="1">
    <citation type="submission" date="2020-05" db="EMBL/GenBank/DDBJ databases">
        <title>Mycena genomes resolve the evolution of fungal bioluminescence.</title>
        <authorList>
            <person name="Tsai I.J."/>
        </authorList>
    </citation>
    <scope>NUCLEOTIDE SEQUENCE</scope>
    <source>
        <strain evidence="16">160909Yilan</strain>
    </source>
</reference>
<dbReference type="EMBL" id="JACAZH010000011">
    <property type="protein sequence ID" value="KAF7354654.1"/>
    <property type="molecule type" value="Genomic_DNA"/>
</dbReference>
<evidence type="ECO:0000256" key="6">
    <source>
        <dbReference type="ARBA" id="ARBA00022692"/>
    </source>
</evidence>
<dbReference type="GO" id="GO:0016705">
    <property type="term" value="F:oxidoreductase activity, acting on paired donors, with incorporation or reduction of molecular oxygen"/>
    <property type="evidence" value="ECO:0007669"/>
    <property type="project" value="InterPro"/>
</dbReference>
<evidence type="ECO:0000313" key="16">
    <source>
        <dbReference type="EMBL" id="KAF7354654.1"/>
    </source>
</evidence>
<dbReference type="PROSITE" id="PS00086">
    <property type="entry name" value="CYTOCHROME_P450"/>
    <property type="match status" value="1"/>
</dbReference>
<evidence type="ECO:0000256" key="15">
    <source>
        <dbReference type="SAM" id="Phobius"/>
    </source>
</evidence>
<sequence>MVSGGGEVGFSVGISARQPGRSSFPVDLKVLWFRIDRFGTHCNMSSTYLGVPGLLVLAGLWVCSKLVLYAWRGPQTTTTRLRGPLSSSLLFGLSRELIESPDSSLAYEAWAASYGPVFQVPLMLGRKKVVLTDPKALLHFYSSERTIYGRTESDRLFVGRIFGRGVLWAEGDMHKRQRKALTPAFSNAAIRRLTAVFFDSAYKLKSLWDAILETAPDGAVIDVEEWMNRVAWVSLTTSYGPVVELIFVFSLDSIGIAGFSHDFRYLDGQQSPVTAAFEAMSADTMGLMTHMVFALSFTFPILLSVPTQRMRLFWELRRSLNVIAERLLANTRREKEGGVAEELTDKSVIGLLLKAELSDGELYMTQEEVVAQNVLLLAGYETTSISLTWALIELARHPEIQDRLRKDLLARFAGADPTWDQLVYELPYLDATVLEVLRLHPPVIETLREAFHDDVIPLGTPVVTPSGETISNITIAKGTTVFVPIRGVNRSEALWGPDAKDFKPERWFEDVTVPAKDLQGHRHLLTFHDGPRTCLGKSFALAEFKAVLSVLIRSYVFEFPDGPETKIENHVTIVPRPKVAGQDGTKVPLRVRRVE</sequence>
<feature type="transmembrane region" description="Helical" evidence="15">
    <location>
        <begin position="48"/>
        <end position="71"/>
    </location>
</feature>
<dbReference type="GO" id="GO:0020037">
    <property type="term" value="F:heme binding"/>
    <property type="evidence" value="ECO:0007669"/>
    <property type="project" value="InterPro"/>
</dbReference>
<evidence type="ECO:0000256" key="2">
    <source>
        <dbReference type="ARBA" id="ARBA00004370"/>
    </source>
</evidence>
<keyword evidence="9 14" id="KW-0560">Oxidoreductase</keyword>
<name>A0A8H7CXX7_9AGAR</name>
<dbReference type="Proteomes" id="UP000623467">
    <property type="component" value="Unassembled WGS sequence"/>
</dbReference>
<dbReference type="GO" id="GO:0005506">
    <property type="term" value="F:iron ion binding"/>
    <property type="evidence" value="ECO:0007669"/>
    <property type="project" value="InterPro"/>
</dbReference>
<dbReference type="OrthoDB" id="1470350at2759"/>
<dbReference type="InterPro" id="IPR002401">
    <property type="entry name" value="Cyt_P450_E_grp-I"/>
</dbReference>
<keyword evidence="10 13" id="KW-0408">Iron</keyword>
<organism evidence="16 17">
    <name type="scientific">Mycena sanguinolenta</name>
    <dbReference type="NCBI Taxonomy" id="230812"/>
    <lineage>
        <taxon>Eukaryota</taxon>
        <taxon>Fungi</taxon>
        <taxon>Dikarya</taxon>
        <taxon>Basidiomycota</taxon>
        <taxon>Agaricomycotina</taxon>
        <taxon>Agaricomycetes</taxon>
        <taxon>Agaricomycetidae</taxon>
        <taxon>Agaricales</taxon>
        <taxon>Marasmiineae</taxon>
        <taxon>Mycenaceae</taxon>
        <taxon>Mycena</taxon>
    </lineage>
</organism>
<accession>A0A8H7CXX7</accession>
<evidence type="ECO:0000256" key="5">
    <source>
        <dbReference type="ARBA" id="ARBA00022617"/>
    </source>
</evidence>
<dbReference type="GO" id="GO:0016020">
    <property type="term" value="C:membrane"/>
    <property type="evidence" value="ECO:0007669"/>
    <property type="project" value="UniProtKB-SubCell"/>
</dbReference>
<dbReference type="InterPro" id="IPR001128">
    <property type="entry name" value="Cyt_P450"/>
</dbReference>
<evidence type="ECO:0000256" key="11">
    <source>
        <dbReference type="ARBA" id="ARBA00023033"/>
    </source>
</evidence>
<dbReference type="GO" id="GO:0004497">
    <property type="term" value="F:monooxygenase activity"/>
    <property type="evidence" value="ECO:0007669"/>
    <property type="project" value="UniProtKB-KW"/>
</dbReference>
<dbReference type="PRINTS" id="PR00463">
    <property type="entry name" value="EP450I"/>
</dbReference>